<dbReference type="InterPro" id="IPR019832">
    <property type="entry name" value="Mn/Fe_SOD_C"/>
</dbReference>
<gene>
    <name evidence="9" type="ORF">UY77_C0022G0008</name>
</gene>
<dbReference type="PATRIC" id="fig|1618980.3.peg.391"/>
<feature type="domain" description="Manganese/iron superoxide dismutase C-terminal" evidence="8">
    <location>
        <begin position="101"/>
        <end position="199"/>
    </location>
</feature>
<dbReference type="PANTHER" id="PTHR11404">
    <property type="entry name" value="SUPEROXIDE DISMUTASE 2"/>
    <property type="match status" value="1"/>
</dbReference>
<name>A0A0G1ZVV3_9BACT</name>
<dbReference type="InterPro" id="IPR036314">
    <property type="entry name" value="SOD_C_sf"/>
</dbReference>
<feature type="binding site" evidence="5">
    <location>
        <position position="168"/>
    </location>
    <ligand>
        <name>Mn(2+)</name>
        <dbReference type="ChEBI" id="CHEBI:29035"/>
    </ligand>
</feature>
<evidence type="ECO:0000313" key="9">
    <source>
        <dbReference type="EMBL" id="KKW32492.1"/>
    </source>
</evidence>
<dbReference type="PIRSF" id="PIRSF000349">
    <property type="entry name" value="SODismutase"/>
    <property type="match status" value="1"/>
</dbReference>
<dbReference type="SUPFAM" id="SSF46609">
    <property type="entry name" value="Fe,Mn superoxide dismutase (SOD), N-terminal domain"/>
    <property type="match status" value="1"/>
</dbReference>
<comment type="function">
    <text evidence="6">Destroys radicals which are normally produced within the cells and which are toxic to biological systems.</text>
</comment>
<comment type="similarity">
    <text evidence="1 6">Belongs to the iron/manganese superoxide dismutase family.</text>
</comment>
<evidence type="ECO:0000259" key="8">
    <source>
        <dbReference type="Pfam" id="PF02777"/>
    </source>
</evidence>
<feature type="non-terminal residue" evidence="9">
    <location>
        <position position="1"/>
    </location>
</feature>
<sequence length="211" mass="23917">QFLMPSQTLYEPKPLPFAKDLVGISKKTMEIHHDKLYVGYVKKMKEIAEKLKAMAESGAGLDSANQVYSDLRALRDGETFATDAVYLHEYYFNGLGGDGKPTGPLVDAIVEKWGSFEKFAAFFSATGMAMRGWVVLAWDTHLGRLKIYGCDSHNQGGVWGCIPLIVLDVYEHAYFIDYGSDRKTYIQDFWKNFNWDAANHVYEKVTKFSLN</sequence>
<dbReference type="GO" id="GO:0046872">
    <property type="term" value="F:metal ion binding"/>
    <property type="evidence" value="ECO:0007669"/>
    <property type="project" value="UniProtKB-KW"/>
</dbReference>
<dbReference type="InterPro" id="IPR036324">
    <property type="entry name" value="Mn/Fe_SOD_N_sf"/>
</dbReference>
<comment type="catalytic activity">
    <reaction evidence="6">
        <text>2 superoxide + 2 H(+) = H2O2 + O2</text>
        <dbReference type="Rhea" id="RHEA:20696"/>
        <dbReference type="ChEBI" id="CHEBI:15378"/>
        <dbReference type="ChEBI" id="CHEBI:15379"/>
        <dbReference type="ChEBI" id="CHEBI:16240"/>
        <dbReference type="ChEBI" id="CHEBI:18421"/>
        <dbReference type="EC" id="1.15.1.1"/>
    </reaction>
</comment>
<dbReference type="Pfam" id="PF02777">
    <property type="entry name" value="Sod_Fe_C"/>
    <property type="match status" value="1"/>
</dbReference>
<dbReference type="EC" id="1.15.1.1" evidence="2 6"/>
<evidence type="ECO:0000256" key="3">
    <source>
        <dbReference type="ARBA" id="ARBA00022723"/>
    </source>
</evidence>
<reference evidence="9 10" key="1">
    <citation type="journal article" date="2015" name="Nature">
        <title>rRNA introns, odd ribosomes, and small enigmatic genomes across a large radiation of phyla.</title>
        <authorList>
            <person name="Brown C.T."/>
            <person name="Hug L.A."/>
            <person name="Thomas B.C."/>
            <person name="Sharon I."/>
            <person name="Castelle C.J."/>
            <person name="Singh A."/>
            <person name="Wilkins M.J."/>
            <person name="Williams K.H."/>
            <person name="Banfield J.F."/>
        </authorList>
    </citation>
    <scope>NUCLEOTIDE SEQUENCE [LARGE SCALE GENOMIC DNA]</scope>
</reference>
<dbReference type="InterPro" id="IPR001189">
    <property type="entry name" value="Mn/Fe_SOD"/>
</dbReference>
<comment type="caution">
    <text evidence="9">The sequence shown here is derived from an EMBL/GenBank/DDBJ whole genome shotgun (WGS) entry which is preliminary data.</text>
</comment>
<feature type="domain" description="Manganese/iron superoxide dismutase N-terminal" evidence="7">
    <location>
        <begin position="14"/>
        <end position="94"/>
    </location>
</feature>
<feature type="binding site" evidence="5">
    <location>
        <position position="172"/>
    </location>
    <ligand>
        <name>Mn(2+)</name>
        <dbReference type="ChEBI" id="CHEBI:29035"/>
    </ligand>
</feature>
<evidence type="ECO:0000313" key="10">
    <source>
        <dbReference type="Proteomes" id="UP000034711"/>
    </source>
</evidence>
<feature type="binding site" evidence="5">
    <location>
        <position position="32"/>
    </location>
    <ligand>
        <name>Mn(2+)</name>
        <dbReference type="ChEBI" id="CHEBI:29035"/>
    </ligand>
</feature>
<dbReference type="Gene3D" id="1.10.287.990">
    <property type="entry name" value="Fe,Mn superoxide dismutase (SOD) domain"/>
    <property type="match status" value="1"/>
</dbReference>
<evidence type="ECO:0000256" key="5">
    <source>
        <dbReference type="PIRSR" id="PIRSR000349-1"/>
    </source>
</evidence>
<dbReference type="InterPro" id="IPR050265">
    <property type="entry name" value="Fe/Mn_Superoxide_Dismutase"/>
</dbReference>
<dbReference type="Proteomes" id="UP000034711">
    <property type="component" value="Unassembled WGS sequence"/>
</dbReference>
<dbReference type="PANTHER" id="PTHR11404:SF6">
    <property type="entry name" value="SUPEROXIDE DISMUTASE [MN], MITOCHONDRIAL"/>
    <property type="match status" value="1"/>
</dbReference>
<dbReference type="Pfam" id="PF00081">
    <property type="entry name" value="Sod_Fe_N"/>
    <property type="match status" value="1"/>
</dbReference>
<evidence type="ECO:0000256" key="1">
    <source>
        <dbReference type="ARBA" id="ARBA00008714"/>
    </source>
</evidence>
<dbReference type="AlphaFoldDB" id="A0A0G1ZVV3"/>
<dbReference type="GO" id="GO:0004784">
    <property type="term" value="F:superoxide dismutase activity"/>
    <property type="evidence" value="ECO:0007669"/>
    <property type="project" value="UniProtKB-EC"/>
</dbReference>
<dbReference type="SUPFAM" id="SSF54719">
    <property type="entry name" value="Fe,Mn superoxide dismutase (SOD), C-terminal domain"/>
    <property type="match status" value="1"/>
</dbReference>
<dbReference type="InterPro" id="IPR019831">
    <property type="entry name" value="Mn/Fe_SOD_N"/>
</dbReference>
<evidence type="ECO:0000256" key="2">
    <source>
        <dbReference type="ARBA" id="ARBA00012682"/>
    </source>
</evidence>
<accession>A0A0G1ZVV3</accession>
<organism evidence="9 10">
    <name type="scientific">Candidatus Uhrbacteria bacterium GW2011_GWA2_53_10</name>
    <dbReference type="NCBI Taxonomy" id="1618980"/>
    <lineage>
        <taxon>Bacteria</taxon>
        <taxon>Candidatus Uhriibacteriota</taxon>
    </lineage>
</organism>
<keyword evidence="3 5" id="KW-0479">Metal-binding</keyword>
<feature type="binding site" evidence="5">
    <location>
        <position position="88"/>
    </location>
    <ligand>
        <name>Mn(2+)</name>
        <dbReference type="ChEBI" id="CHEBI:29035"/>
    </ligand>
</feature>
<dbReference type="Gene3D" id="3.55.40.20">
    <property type="entry name" value="Iron/manganese superoxide dismutase, C-terminal domain"/>
    <property type="match status" value="1"/>
</dbReference>
<evidence type="ECO:0000259" key="7">
    <source>
        <dbReference type="Pfam" id="PF00081"/>
    </source>
</evidence>
<keyword evidence="4 6" id="KW-0560">Oxidoreductase</keyword>
<evidence type="ECO:0000256" key="6">
    <source>
        <dbReference type="RuleBase" id="RU000414"/>
    </source>
</evidence>
<protein>
    <recommendedName>
        <fullName evidence="2 6">Superoxide dismutase</fullName>
        <ecNumber evidence="2 6">1.15.1.1</ecNumber>
    </recommendedName>
</protein>
<proteinExistence type="inferred from homology"/>
<evidence type="ECO:0000256" key="4">
    <source>
        <dbReference type="ARBA" id="ARBA00023002"/>
    </source>
</evidence>
<dbReference type="EMBL" id="LCRI01000022">
    <property type="protein sequence ID" value="KKW32492.1"/>
    <property type="molecule type" value="Genomic_DNA"/>
</dbReference>